<dbReference type="AlphaFoldDB" id="A0A2Z6B1J5"/>
<sequence length="388" mass="42024">MASKVCVFTGSRSDFDRLYWICLEIQKTEGLELQLIAGNMHLSPEYGLTINAIRETGLHVDAEVDMLVSSATSVGTAKTVGLGTLSLAETFNRLQPDIILVLGDRFELLSVASACTCMTIPMAHIGGGQTTEGAMDEQIRHMVTKASHLHFVANEMFGQRLKNMGEEVWRVFITGSPSIDSLMRTPKITTEDLSKELGLDLARPTALVAYHPATLDPLNLEAHTNQFIEALSQFEGQLVLTYPNGDPGSEYIIKSFQKLDAAHGDRSVLIPTLGITRFVSALLHVDFMIGNSSSALIEAPTFNLPAVNVGDRQKGRLASSNVISCAQDSASILRAMQEAMALGKSPCGKPYGDGKASPSIVSALKSTLEKRTRQQLLTKKFSIPGEDK</sequence>
<name>A0A2Z6B1J5_9BACT</name>
<dbReference type="InterPro" id="IPR003331">
    <property type="entry name" value="UDP_GlcNAc_Epimerase_2_dom"/>
</dbReference>
<keyword evidence="3" id="KW-1185">Reference proteome</keyword>
<dbReference type="EMBL" id="AP017378">
    <property type="protein sequence ID" value="BBD09328.1"/>
    <property type="molecule type" value="Genomic_DNA"/>
</dbReference>
<dbReference type="KEGG" id="dfl:DFE_2602"/>
<dbReference type="InterPro" id="IPR020004">
    <property type="entry name" value="UDP-GlcNAc_Epase"/>
</dbReference>
<dbReference type="GO" id="GO:0006047">
    <property type="term" value="P:UDP-N-acetylglucosamine metabolic process"/>
    <property type="evidence" value="ECO:0007669"/>
    <property type="project" value="InterPro"/>
</dbReference>
<accession>A0A2Z6B1J5</accession>
<reference evidence="2 3" key="1">
    <citation type="journal article" date="2018" name="Sci. Adv.">
        <title>Multi-heme cytochromes provide a pathway for survival in energy-limited environments.</title>
        <authorList>
            <person name="Deng X."/>
            <person name="Dohmae N."/>
            <person name="Nealson K.H."/>
            <person name="Hashimoto K."/>
            <person name="Okamoto A."/>
        </authorList>
    </citation>
    <scope>NUCLEOTIDE SEQUENCE [LARGE SCALE GENOMIC DNA]</scope>
    <source>
        <strain evidence="2 3">IS5</strain>
    </source>
</reference>
<dbReference type="Gene3D" id="3.40.50.2000">
    <property type="entry name" value="Glycogen Phosphorylase B"/>
    <property type="match status" value="2"/>
</dbReference>
<dbReference type="PANTHER" id="PTHR43174">
    <property type="entry name" value="UDP-N-ACETYLGLUCOSAMINE 2-EPIMERASE"/>
    <property type="match status" value="1"/>
</dbReference>
<evidence type="ECO:0000313" key="2">
    <source>
        <dbReference type="EMBL" id="BBD09328.1"/>
    </source>
</evidence>
<evidence type="ECO:0000259" key="1">
    <source>
        <dbReference type="Pfam" id="PF02350"/>
    </source>
</evidence>
<protein>
    <submittedName>
        <fullName evidence="2">UDP-N-acetylglucosamine 2-epimerase</fullName>
    </submittedName>
</protein>
<feature type="domain" description="UDP-N-acetylglucosamine 2-epimerase" evidence="1">
    <location>
        <begin position="24"/>
        <end position="365"/>
    </location>
</feature>
<dbReference type="InterPro" id="IPR029767">
    <property type="entry name" value="WecB-like"/>
</dbReference>
<dbReference type="Pfam" id="PF02350">
    <property type="entry name" value="Epimerase_2"/>
    <property type="match status" value="1"/>
</dbReference>
<dbReference type="NCBIfam" id="TIGR03568">
    <property type="entry name" value="NeuC_NnaA"/>
    <property type="match status" value="1"/>
</dbReference>
<dbReference type="OrthoDB" id="9803238at2"/>
<dbReference type="Proteomes" id="UP000269883">
    <property type="component" value="Chromosome"/>
</dbReference>
<evidence type="ECO:0000313" key="3">
    <source>
        <dbReference type="Proteomes" id="UP000269883"/>
    </source>
</evidence>
<dbReference type="SUPFAM" id="SSF53756">
    <property type="entry name" value="UDP-Glycosyltransferase/glycogen phosphorylase"/>
    <property type="match status" value="1"/>
</dbReference>
<organism evidence="2 3">
    <name type="scientific">Desulfovibrio ferrophilus</name>
    <dbReference type="NCBI Taxonomy" id="241368"/>
    <lineage>
        <taxon>Bacteria</taxon>
        <taxon>Pseudomonadati</taxon>
        <taxon>Thermodesulfobacteriota</taxon>
        <taxon>Desulfovibrionia</taxon>
        <taxon>Desulfovibrionales</taxon>
        <taxon>Desulfovibrionaceae</taxon>
        <taxon>Desulfovibrio</taxon>
    </lineage>
</organism>
<dbReference type="GO" id="GO:0004553">
    <property type="term" value="F:hydrolase activity, hydrolyzing O-glycosyl compounds"/>
    <property type="evidence" value="ECO:0007669"/>
    <property type="project" value="InterPro"/>
</dbReference>
<dbReference type="RefSeq" id="WP_126380203.1">
    <property type="nucleotide sequence ID" value="NZ_AP017378.1"/>
</dbReference>
<proteinExistence type="predicted"/>
<dbReference type="PANTHER" id="PTHR43174:SF3">
    <property type="entry name" value="UDP-N-ACETYLGLUCOSAMINE 2-EPIMERASE"/>
    <property type="match status" value="1"/>
</dbReference>
<gene>
    <name evidence="2" type="primary">neuC</name>
    <name evidence="2" type="ORF">DFE_2602</name>
</gene>